<sequence length="228" mass="26560">MQDQLDSILKSLNEVKSTQNKMITSINEQNKTLKSFNKRFDDLSTEINKLATENSFLKTKISELENKLIQIEKTTLTTQLDELNILNELADRQSRAQNIILYNLTENLNNTQIPISDGDNLKLIFKEMKVDYNPINFNRLGKPSDRTRPLKITLADKKSIFETLRAQSTLRHSPDFKDIRFSSDRTIKQREQMALLRKELESRREEGETNIIIKYIKGNPQIINSKNM</sequence>
<name>A0AAV0XW47_9HEMI</name>
<comment type="caution">
    <text evidence="2">The sequence shown here is derived from an EMBL/GenBank/DDBJ whole genome shotgun (WGS) entry which is preliminary data.</text>
</comment>
<dbReference type="EMBL" id="CARXXK010001020">
    <property type="protein sequence ID" value="CAI6372167.1"/>
    <property type="molecule type" value="Genomic_DNA"/>
</dbReference>
<dbReference type="PANTHER" id="PTHR37445:SF3">
    <property type="entry name" value="ZINC FINGER PHD-TYPE DOMAIN-CONTAINING PROTEIN"/>
    <property type="match status" value="1"/>
</dbReference>
<keyword evidence="3" id="KW-1185">Reference proteome</keyword>
<keyword evidence="1" id="KW-0175">Coiled coil</keyword>
<evidence type="ECO:0000313" key="2">
    <source>
        <dbReference type="EMBL" id="CAI6372167.1"/>
    </source>
</evidence>
<organism evidence="2 3">
    <name type="scientific">Macrosiphum euphorbiae</name>
    <name type="common">potato aphid</name>
    <dbReference type="NCBI Taxonomy" id="13131"/>
    <lineage>
        <taxon>Eukaryota</taxon>
        <taxon>Metazoa</taxon>
        <taxon>Ecdysozoa</taxon>
        <taxon>Arthropoda</taxon>
        <taxon>Hexapoda</taxon>
        <taxon>Insecta</taxon>
        <taxon>Pterygota</taxon>
        <taxon>Neoptera</taxon>
        <taxon>Paraneoptera</taxon>
        <taxon>Hemiptera</taxon>
        <taxon>Sternorrhyncha</taxon>
        <taxon>Aphidomorpha</taxon>
        <taxon>Aphidoidea</taxon>
        <taxon>Aphididae</taxon>
        <taxon>Macrosiphini</taxon>
        <taxon>Macrosiphum</taxon>
    </lineage>
</organism>
<accession>A0AAV0XW47</accession>
<dbReference type="AlphaFoldDB" id="A0AAV0XW47"/>
<dbReference type="PANTHER" id="PTHR37445">
    <property type="entry name" value="PROTEIN CBG24663"/>
    <property type="match status" value="1"/>
</dbReference>
<gene>
    <name evidence="2" type="ORF">MEUPH1_LOCUS26079</name>
</gene>
<proteinExistence type="predicted"/>
<reference evidence="2 3" key="1">
    <citation type="submission" date="2023-01" db="EMBL/GenBank/DDBJ databases">
        <authorList>
            <person name="Whitehead M."/>
        </authorList>
    </citation>
    <scope>NUCLEOTIDE SEQUENCE [LARGE SCALE GENOMIC DNA]</scope>
</reference>
<evidence type="ECO:0000256" key="1">
    <source>
        <dbReference type="SAM" id="Coils"/>
    </source>
</evidence>
<feature type="coiled-coil region" evidence="1">
    <location>
        <begin position="26"/>
        <end position="74"/>
    </location>
</feature>
<dbReference type="Proteomes" id="UP001160148">
    <property type="component" value="Unassembled WGS sequence"/>
</dbReference>
<evidence type="ECO:0000313" key="3">
    <source>
        <dbReference type="Proteomes" id="UP001160148"/>
    </source>
</evidence>
<protein>
    <submittedName>
        <fullName evidence="2">Uncharacterized protein</fullName>
    </submittedName>
</protein>